<dbReference type="Gene3D" id="3.10.129.10">
    <property type="entry name" value="Hotdog Thioesterase"/>
    <property type="match status" value="1"/>
</dbReference>
<evidence type="ECO:0000259" key="1">
    <source>
        <dbReference type="Pfam" id="PF02551"/>
    </source>
</evidence>
<dbReference type="InterPro" id="IPR003703">
    <property type="entry name" value="Acyl_CoA_thio"/>
</dbReference>
<reference evidence="2 3" key="1">
    <citation type="submission" date="2024-02" db="EMBL/GenBank/DDBJ databases">
        <title>Bacteria isolated from the canopy kelp, Nereocystis luetkeana.</title>
        <authorList>
            <person name="Pfister C.A."/>
            <person name="Younker I.T."/>
            <person name="Light S.H."/>
        </authorList>
    </citation>
    <scope>NUCLEOTIDE SEQUENCE [LARGE SCALE GENOMIC DNA]</scope>
    <source>
        <strain evidence="2 3">TI.1.03</strain>
    </source>
</reference>
<keyword evidence="3" id="KW-1185">Reference proteome</keyword>
<dbReference type="Proteomes" id="UP001371391">
    <property type="component" value="Unassembled WGS sequence"/>
</dbReference>
<dbReference type="SUPFAM" id="SSF54637">
    <property type="entry name" value="Thioesterase/thiol ester dehydrase-isomerase"/>
    <property type="match status" value="1"/>
</dbReference>
<dbReference type="PANTHER" id="PTHR11066">
    <property type="entry name" value="ACYL-COA THIOESTERASE"/>
    <property type="match status" value="1"/>
</dbReference>
<comment type="caution">
    <text evidence="2">The sequence shown here is derived from an EMBL/GenBank/DDBJ whole genome shotgun (WGS) entry which is preliminary data.</text>
</comment>
<dbReference type="PANTHER" id="PTHR11066:SF34">
    <property type="entry name" value="ACYL-COENZYME A THIOESTERASE 8"/>
    <property type="match status" value="1"/>
</dbReference>
<name>A0ABU9H6M4_9GAMM</name>
<dbReference type="CDD" id="cd03444">
    <property type="entry name" value="Thioesterase_II_repeat1"/>
    <property type="match status" value="1"/>
</dbReference>
<accession>A0ABU9H6M4</accession>
<evidence type="ECO:0000313" key="3">
    <source>
        <dbReference type="Proteomes" id="UP001371391"/>
    </source>
</evidence>
<proteinExistence type="predicted"/>
<organism evidence="2 3">
    <name type="scientific">Pseudoalteromonas issachenkonii</name>
    <dbReference type="NCBI Taxonomy" id="152297"/>
    <lineage>
        <taxon>Bacteria</taxon>
        <taxon>Pseudomonadati</taxon>
        <taxon>Pseudomonadota</taxon>
        <taxon>Gammaproteobacteria</taxon>
        <taxon>Alteromonadales</taxon>
        <taxon>Pseudoalteromonadaceae</taxon>
        <taxon>Pseudoalteromonas</taxon>
    </lineage>
</organism>
<gene>
    <name evidence="2" type="ORF">V6257_20715</name>
</gene>
<dbReference type="InterPro" id="IPR029069">
    <property type="entry name" value="HotDog_dom_sf"/>
</dbReference>
<dbReference type="InterPro" id="IPR025652">
    <property type="entry name" value="TesB_C"/>
</dbReference>
<evidence type="ECO:0000313" key="2">
    <source>
        <dbReference type="EMBL" id="MEL0657413.1"/>
    </source>
</evidence>
<sequence>AMWFHRPCRMDDWILYSIDSRCASNGCGLLRGQFFDRQGTLVASTMQDGVMRQR</sequence>
<feature type="domain" description="Acyl-CoA thioesterase 2 C-terminal" evidence="1">
    <location>
        <begin position="1"/>
        <end position="50"/>
    </location>
</feature>
<dbReference type="EMBL" id="JBAKAW010000211">
    <property type="protein sequence ID" value="MEL0657413.1"/>
    <property type="molecule type" value="Genomic_DNA"/>
</dbReference>
<feature type="non-terminal residue" evidence="2">
    <location>
        <position position="1"/>
    </location>
</feature>
<protein>
    <submittedName>
        <fullName evidence="2">Acyl-CoA thioesterase II</fullName>
    </submittedName>
</protein>
<dbReference type="Pfam" id="PF02551">
    <property type="entry name" value="Acyl_CoA_thio"/>
    <property type="match status" value="1"/>
</dbReference>